<evidence type="ECO:0000313" key="2">
    <source>
        <dbReference type="EMBL" id="KAF7550901.1"/>
    </source>
</evidence>
<evidence type="ECO:0000313" key="3">
    <source>
        <dbReference type="Proteomes" id="UP000722485"/>
    </source>
</evidence>
<dbReference type="OrthoDB" id="5416097at2759"/>
<feature type="compositionally biased region" description="Polar residues" evidence="1">
    <location>
        <begin position="126"/>
        <end position="135"/>
    </location>
</feature>
<organism evidence="2 3">
    <name type="scientific">Cylindrodendrum hubeiense</name>
    <dbReference type="NCBI Taxonomy" id="595255"/>
    <lineage>
        <taxon>Eukaryota</taxon>
        <taxon>Fungi</taxon>
        <taxon>Dikarya</taxon>
        <taxon>Ascomycota</taxon>
        <taxon>Pezizomycotina</taxon>
        <taxon>Sordariomycetes</taxon>
        <taxon>Hypocreomycetidae</taxon>
        <taxon>Hypocreales</taxon>
        <taxon>Nectriaceae</taxon>
        <taxon>Cylindrodendrum</taxon>
    </lineage>
</organism>
<reference evidence="2" key="1">
    <citation type="submission" date="2020-03" db="EMBL/GenBank/DDBJ databases">
        <title>Draft Genome Sequence of Cylindrodendrum hubeiense.</title>
        <authorList>
            <person name="Buettner E."/>
            <person name="Kellner H."/>
        </authorList>
    </citation>
    <scope>NUCLEOTIDE SEQUENCE</scope>
    <source>
        <strain evidence="2">IHI 201604</strain>
    </source>
</reference>
<protein>
    <recommendedName>
        <fullName evidence="4">HNH nuclease domain-containing protein</fullName>
    </recommendedName>
</protein>
<sequence>MDDEAVREKVAKFLERHSNQPESASRITNLIRYLDGRPDYLEPLDLVPRDEIEQRLLEIEKILSEQRKMRPNPEWHFTSLQISVLMMMPLSALQARPRDDFVLRLNLDHLEPIFDFFLRPAKETPTDSWTTPQNNGKKRAISGPSAPKIRSNPGSPGHCDKYRDKDEREKCYDQDHEHWNNTTHRHLQTTKIATALTLISPGNQCLYRLHADVGSSDKAWNMIALSPLLHSWWSKGYFAFKYVGTTPVKDHDNLSEITLQFRWMPRSPNPNGTRMIKLEDQRDPKKSLLDGLTHYYGDDISPPCGAECPDCQHTAHVGIHSLETNHRICSGDLIRVRRDTQFAFEFKSMIELQWGFICAAALSGAARAPEFLRRLEDDEDEEGEDAAKRRINK</sequence>
<comment type="caution">
    <text evidence="2">The sequence shown here is derived from an EMBL/GenBank/DDBJ whole genome shotgun (WGS) entry which is preliminary data.</text>
</comment>
<name>A0A9P5HAY8_9HYPO</name>
<dbReference type="EMBL" id="JAANBB010000089">
    <property type="protein sequence ID" value="KAF7550901.1"/>
    <property type="molecule type" value="Genomic_DNA"/>
</dbReference>
<dbReference type="AlphaFoldDB" id="A0A9P5HAY8"/>
<proteinExistence type="predicted"/>
<accession>A0A9P5HAY8</accession>
<keyword evidence="3" id="KW-1185">Reference proteome</keyword>
<gene>
    <name evidence="2" type="ORF">G7Z17_g5409</name>
</gene>
<feature type="region of interest" description="Disordered" evidence="1">
    <location>
        <begin position="125"/>
        <end position="163"/>
    </location>
</feature>
<evidence type="ECO:0000256" key="1">
    <source>
        <dbReference type="SAM" id="MobiDB-lite"/>
    </source>
</evidence>
<dbReference type="Proteomes" id="UP000722485">
    <property type="component" value="Unassembled WGS sequence"/>
</dbReference>
<evidence type="ECO:0008006" key="4">
    <source>
        <dbReference type="Google" id="ProtNLM"/>
    </source>
</evidence>